<dbReference type="GO" id="GO:0005634">
    <property type="term" value="C:nucleus"/>
    <property type="evidence" value="ECO:0007669"/>
    <property type="project" value="UniProtKB-SubCell"/>
</dbReference>
<evidence type="ECO:0000313" key="10">
    <source>
        <dbReference type="Proteomes" id="UP001367508"/>
    </source>
</evidence>
<accession>A0AAN9RA90</accession>
<evidence type="ECO:0000256" key="3">
    <source>
        <dbReference type="ARBA" id="ARBA00023125"/>
    </source>
</evidence>
<dbReference type="InterPro" id="IPR016177">
    <property type="entry name" value="DNA-bd_dom_sf"/>
</dbReference>
<evidence type="ECO:0000256" key="1">
    <source>
        <dbReference type="ARBA" id="ARBA00004123"/>
    </source>
</evidence>
<keyword evidence="5" id="KW-0539">Nucleus</keyword>
<dbReference type="FunFam" id="3.30.730.10:FF:000001">
    <property type="entry name" value="Ethylene-responsive transcription factor 2"/>
    <property type="match status" value="1"/>
</dbReference>
<evidence type="ECO:0000256" key="6">
    <source>
        <dbReference type="ARBA" id="ARBA00024343"/>
    </source>
</evidence>
<comment type="caution">
    <text evidence="9">The sequence shown here is derived from an EMBL/GenBank/DDBJ whole genome shotgun (WGS) entry which is preliminary data.</text>
</comment>
<evidence type="ECO:0000256" key="4">
    <source>
        <dbReference type="ARBA" id="ARBA00023163"/>
    </source>
</evidence>
<sequence length="226" mass="25271">MCGGAIISDFIDVNLKCGRKLTTQDLWSELDPFSDLLGFDATSSSKPQPSLPLFPNKKEVASEEVVEKEKADAEKGRGKSKGKGGRVRKNVYRGIRQRPWGKWAAEIRDPRKGVRVWLGTFNTAEEAAHAYDAAAKRIRGNKAKLNFPKKRCLTPESAQPSYEPTGPPPPLNPQAHGDPDPQLKHQISSLEVFLGLEEKQPLGEWESLYNDLWTLDDVVMPNRHPF</sequence>
<dbReference type="GO" id="GO:0003700">
    <property type="term" value="F:DNA-binding transcription factor activity"/>
    <property type="evidence" value="ECO:0007669"/>
    <property type="project" value="InterPro"/>
</dbReference>
<dbReference type="PRINTS" id="PR00367">
    <property type="entry name" value="ETHRSPELEMNT"/>
</dbReference>
<evidence type="ECO:0000256" key="7">
    <source>
        <dbReference type="SAM" id="MobiDB-lite"/>
    </source>
</evidence>
<dbReference type="PROSITE" id="PS51032">
    <property type="entry name" value="AP2_ERF"/>
    <property type="match status" value="1"/>
</dbReference>
<dbReference type="InterPro" id="IPR036955">
    <property type="entry name" value="AP2/ERF_dom_sf"/>
</dbReference>
<dbReference type="GO" id="GO:0003677">
    <property type="term" value="F:DNA binding"/>
    <property type="evidence" value="ECO:0007669"/>
    <property type="project" value="UniProtKB-KW"/>
</dbReference>
<dbReference type="SUPFAM" id="SSF54171">
    <property type="entry name" value="DNA-binding domain"/>
    <property type="match status" value="1"/>
</dbReference>
<evidence type="ECO:0000259" key="8">
    <source>
        <dbReference type="PROSITE" id="PS51032"/>
    </source>
</evidence>
<dbReference type="InterPro" id="IPR044808">
    <property type="entry name" value="ERF_plant"/>
</dbReference>
<dbReference type="EMBL" id="JAYMYQ010000001">
    <property type="protein sequence ID" value="KAK7363544.1"/>
    <property type="molecule type" value="Genomic_DNA"/>
</dbReference>
<gene>
    <name evidence="9" type="ORF">VNO77_05690</name>
</gene>
<comment type="similarity">
    <text evidence="6">Belongs to the AP2/ERF transcription factor family. ERF subfamily.</text>
</comment>
<keyword evidence="3" id="KW-0238">DNA-binding</keyword>
<protein>
    <recommendedName>
        <fullName evidence="8">AP2/ERF domain-containing protein</fullName>
    </recommendedName>
</protein>
<feature type="region of interest" description="Disordered" evidence="7">
    <location>
        <begin position="41"/>
        <end position="86"/>
    </location>
</feature>
<organism evidence="9 10">
    <name type="scientific">Canavalia gladiata</name>
    <name type="common">Sword bean</name>
    <name type="synonym">Dolichos gladiatus</name>
    <dbReference type="NCBI Taxonomy" id="3824"/>
    <lineage>
        <taxon>Eukaryota</taxon>
        <taxon>Viridiplantae</taxon>
        <taxon>Streptophyta</taxon>
        <taxon>Embryophyta</taxon>
        <taxon>Tracheophyta</taxon>
        <taxon>Spermatophyta</taxon>
        <taxon>Magnoliopsida</taxon>
        <taxon>eudicotyledons</taxon>
        <taxon>Gunneridae</taxon>
        <taxon>Pentapetalae</taxon>
        <taxon>rosids</taxon>
        <taxon>fabids</taxon>
        <taxon>Fabales</taxon>
        <taxon>Fabaceae</taxon>
        <taxon>Papilionoideae</taxon>
        <taxon>50 kb inversion clade</taxon>
        <taxon>NPAAA clade</taxon>
        <taxon>indigoferoid/millettioid clade</taxon>
        <taxon>Phaseoleae</taxon>
        <taxon>Canavalia</taxon>
    </lineage>
</organism>
<feature type="domain" description="AP2/ERF" evidence="8">
    <location>
        <begin position="91"/>
        <end position="148"/>
    </location>
</feature>
<dbReference type="Pfam" id="PF00847">
    <property type="entry name" value="AP2"/>
    <property type="match status" value="1"/>
</dbReference>
<dbReference type="Gene3D" id="3.30.730.10">
    <property type="entry name" value="AP2/ERF domain"/>
    <property type="match status" value="1"/>
</dbReference>
<keyword evidence="2" id="KW-0805">Transcription regulation</keyword>
<dbReference type="GO" id="GO:0009873">
    <property type="term" value="P:ethylene-activated signaling pathway"/>
    <property type="evidence" value="ECO:0007669"/>
    <property type="project" value="InterPro"/>
</dbReference>
<dbReference type="InterPro" id="IPR001471">
    <property type="entry name" value="AP2/ERF_dom"/>
</dbReference>
<reference evidence="9 10" key="1">
    <citation type="submission" date="2024-01" db="EMBL/GenBank/DDBJ databases">
        <title>The genomes of 5 underutilized Papilionoideae crops provide insights into root nodulation and disease resistanc.</title>
        <authorList>
            <person name="Jiang F."/>
        </authorList>
    </citation>
    <scope>NUCLEOTIDE SEQUENCE [LARGE SCALE GENOMIC DNA]</scope>
    <source>
        <strain evidence="9">LVBAO_FW01</strain>
        <tissue evidence="9">Leaves</tissue>
    </source>
</reference>
<dbReference type="SMART" id="SM00380">
    <property type="entry name" value="AP2"/>
    <property type="match status" value="1"/>
</dbReference>
<dbReference type="AlphaFoldDB" id="A0AAN9RA90"/>
<evidence type="ECO:0000256" key="5">
    <source>
        <dbReference type="ARBA" id="ARBA00023242"/>
    </source>
</evidence>
<comment type="subcellular location">
    <subcellularLocation>
        <location evidence="1">Nucleus</location>
    </subcellularLocation>
</comment>
<feature type="compositionally biased region" description="Basic and acidic residues" evidence="7">
    <location>
        <begin position="56"/>
        <end position="77"/>
    </location>
</feature>
<feature type="region of interest" description="Disordered" evidence="7">
    <location>
        <begin position="154"/>
        <end position="183"/>
    </location>
</feature>
<evidence type="ECO:0000313" key="9">
    <source>
        <dbReference type="EMBL" id="KAK7363544.1"/>
    </source>
</evidence>
<dbReference type="Proteomes" id="UP001367508">
    <property type="component" value="Unassembled WGS sequence"/>
</dbReference>
<keyword evidence="10" id="KW-1185">Reference proteome</keyword>
<proteinExistence type="inferred from homology"/>
<keyword evidence="4" id="KW-0804">Transcription</keyword>
<name>A0AAN9RA90_CANGL</name>
<dbReference type="PANTHER" id="PTHR31190:SF142">
    <property type="entry name" value="ETHYLENE-RESPONSIVE TRANSCRIPTION FACTOR RAP2-3"/>
    <property type="match status" value="1"/>
</dbReference>
<dbReference type="PANTHER" id="PTHR31190">
    <property type="entry name" value="DNA-BINDING DOMAIN"/>
    <property type="match status" value="1"/>
</dbReference>
<evidence type="ECO:0000256" key="2">
    <source>
        <dbReference type="ARBA" id="ARBA00023015"/>
    </source>
</evidence>
<dbReference type="CDD" id="cd00018">
    <property type="entry name" value="AP2"/>
    <property type="match status" value="1"/>
</dbReference>